<dbReference type="InterPro" id="IPR008240">
    <property type="entry name" value="Chorismate_mutase_periplasmic"/>
</dbReference>
<evidence type="ECO:0000259" key="5">
    <source>
        <dbReference type="PROSITE" id="PS51168"/>
    </source>
</evidence>
<dbReference type="NCBIfam" id="TIGR01806">
    <property type="entry name" value="CM_mono2"/>
    <property type="match status" value="1"/>
</dbReference>
<evidence type="ECO:0000313" key="7">
    <source>
        <dbReference type="Proteomes" id="UP001214301"/>
    </source>
</evidence>
<gene>
    <name evidence="6" type="ORF">PMC74_24630</name>
</gene>
<dbReference type="InterPro" id="IPR051331">
    <property type="entry name" value="Chorismate_mutase-related"/>
</dbReference>
<dbReference type="InterPro" id="IPR036263">
    <property type="entry name" value="Chorismate_II_sf"/>
</dbReference>
<dbReference type="RefSeq" id="WP_033701963.1">
    <property type="nucleotide sequence ID" value="NZ_CP116669.1"/>
</dbReference>
<evidence type="ECO:0000256" key="1">
    <source>
        <dbReference type="ARBA" id="ARBA00004817"/>
    </source>
</evidence>
<dbReference type="SMART" id="SM00830">
    <property type="entry name" value="CM_2"/>
    <property type="match status" value="1"/>
</dbReference>
<dbReference type="SUPFAM" id="SSF48600">
    <property type="entry name" value="Chorismate mutase II"/>
    <property type="match status" value="1"/>
</dbReference>
<dbReference type="PANTHER" id="PTHR38041">
    <property type="entry name" value="CHORISMATE MUTASE"/>
    <property type="match status" value="1"/>
</dbReference>
<evidence type="ECO:0000313" key="6">
    <source>
        <dbReference type="EMBL" id="WCH99901.1"/>
    </source>
</evidence>
<name>A0ABY7R7Z3_9PSED</name>
<dbReference type="GO" id="GO:0004106">
    <property type="term" value="F:chorismate mutase activity"/>
    <property type="evidence" value="ECO:0007669"/>
    <property type="project" value="UniProtKB-EC"/>
</dbReference>
<dbReference type="PROSITE" id="PS51257">
    <property type="entry name" value="PROKAR_LIPOPROTEIN"/>
    <property type="match status" value="1"/>
</dbReference>
<keyword evidence="3" id="KW-0732">Signal</keyword>
<proteinExistence type="predicted"/>
<comment type="pathway">
    <text evidence="1">Metabolic intermediate biosynthesis; prephenate biosynthesis; prephenate from chorismate: step 1/1.</text>
</comment>
<feature type="domain" description="Chorismate mutase" evidence="5">
    <location>
        <begin position="1"/>
        <end position="101"/>
    </location>
</feature>
<dbReference type="Gene3D" id="1.20.59.10">
    <property type="entry name" value="Chorismate mutase"/>
    <property type="match status" value="1"/>
</dbReference>
<dbReference type="PROSITE" id="PS51168">
    <property type="entry name" value="CHORISMATE_MUT_2"/>
    <property type="match status" value="1"/>
</dbReference>
<dbReference type="EC" id="5.4.99.5" evidence="2"/>
<dbReference type="PANTHER" id="PTHR38041:SF2">
    <property type="entry name" value="SECRETED CHORISMATE MUTASE"/>
    <property type="match status" value="1"/>
</dbReference>
<keyword evidence="7" id="KW-1185">Reference proteome</keyword>
<organism evidence="6 7">
    <name type="scientific">Pseudomonas capeferrum</name>
    <dbReference type="NCBI Taxonomy" id="1495066"/>
    <lineage>
        <taxon>Bacteria</taxon>
        <taxon>Pseudomonadati</taxon>
        <taxon>Pseudomonadota</taxon>
        <taxon>Gammaproteobacteria</taxon>
        <taxon>Pseudomonadales</taxon>
        <taxon>Pseudomonadaceae</taxon>
        <taxon>Pseudomonas</taxon>
    </lineage>
</organism>
<dbReference type="InterPro" id="IPR002701">
    <property type="entry name" value="CM_II_prokaryot"/>
</dbReference>
<protein>
    <recommendedName>
        <fullName evidence="2">chorismate mutase</fullName>
        <ecNumber evidence="2">5.4.99.5</ecNumber>
    </recommendedName>
</protein>
<evidence type="ECO:0000256" key="2">
    <source>
        <dbReference type="ARBA" id="ARBA00012404"/>
    </source>
</evidence>
<dbReference type="Proteomes" id="UP001214301">
    <property type="component" value="Chromosome"/>
</dbReference>
<evidence type="ECO:0000256" key="4">
    <source>
        <dbReference type="ARBA" id="ARBA00023235"/>
    </source>
</evidence>
<dbReference type="GeneID" id="301037968"/>
<reference evidence="6 7" key="1">
    <citation type="journal article" date="2020" name="Front. Microbiol.">
        <title>Toward Biorecycling: Isolation of a Soil Bacterium That Grows on a Polyurethane Oligomer and Monomer.</title>
        <authorList>
            <person name="Espinosa M.J.C."/>
            <person name="Blanco A.C."/>
            <person name="Schmidgall T."/>
            <person name="Atanasoff-Kardjalieff A.K."/>
            <person name="Kappelmeyer U."/>
            <person name="Tischler D."/>
            <person name="Pieper D.H."/>
            <person name="Heipieper H.J."/>
            <person name="Eberlein C."/>
        </authorList>
    </citation>
    <scope>NUCLEOTIDE SEQUENCE [LARGE SCALE GENOMIC DNA]</scope>
    <source>
        <strain evidence="6 7">TDA1</strain>
    </source>
</reference>
<dbReference type="InterPro" id="IPR036979">
    <property type="entry name" value="CM_dom_sf"/>
</dbReference>
<sequence length="180" mass="20526">MRLVIPSLCCSLVLLGCSVATPSQPEFHPLLAHIEHRLDLASSVARHKWDHQLPVEAPERERQVITRVRQHADSYDINADRAAAFFNDQIEANKLIQYALLDRWTLRGQRPPTEALDLIDQLRPRLDKLQATLLFELGRFDRHPPADCARKLADALISHTNDPLRHLAMVRATGQLCPKR</sequence>
<accession>A0ABY7R7Z3</accession>
<evidence type="ECO:0000256" key="3">
    <source>
        <dbReference type="ARBA" id="ARBA00022729"/>
    </source>
</evidence>
<dbReference type="NCBIfam" id="NF006741">
    <property type="entry name" value="PRK09269.1"/>
    <property type="match status" value="1"/>
</dbReference>
<dbReference type="EMBL" id="CP116669">
    <property type="protein sequence ID" value="WCH99901.1"/>
    <property type="molecule type" value="Genomic_DNA"/>
</dbReference>
<dbReference type="Pfam" id="PF01817">
    <property type="entry name" value="CM_2"/>
    <property type="match status" value="1"/>
</dbReference>
<keyword evidence="4 6" id="KW-0413">Isomerase</keyword>